<sequence length="437" mass="48544">MDFGISRMDLQTEKRLVKLFSSRVNLCLLYQGSRHGFSICTIQEKTQKQGNLIFLAYLESGAIMGGYLGGKFPSLHYSECVQDKKAFVFLVSQNTAIHFPVVDACQAFHIKSNETKMISFGECLNMEMKNDSCFVKVGNDAVYNTSWPEITESCVDVEVHRVQDAGDLMLLPWREMSWTEIYRENLKKDLVSYKPDIVGLSQVRALLLGPVGAGKSSFINSIKSVLCRHVVNLPITGSGSDGFTSKLKSYPIRAEKGGQPIALTLCDLKGLGDTEETGLSLHDALAVIKGHAPEGYKFQSKAPLQPNSPGYRVDPALQDKIHCVLFVLDACRLHSYSKELKDTLKKLHWESSDLGIPQLVLLTHVELAGPSDMHNIYASHNLREKMEEAAEMVGVPLFSVLPVKNYASELNVDYDTDILLLSAACQILHSVDYAFED</sequence>
<dbReference type="SUPFAM" id="SSF52540">
    <property type="entry name" value="P-loop containing nucleoside triphosphate hydrolases"/>
    <property type="match status" value="1"/>
</dbReference>
<dbReference type="InterPro" id="IPR027417">
    <property type="entry name" value="P-loop_NTPase"/>
</dbReference>
<dbReference type="Ensembl" id="ENSPKIT00000000648.1">
    <property type="protein sequence ID" value="ENSPKIP00000020038.1"/>
    <property type="gene ID" value="ENSPKIG00000004948.1"/>
</dbReference>
<dbReference type="GeneID" id="111841288"/>
<dbReference type="InterPro" id="IPR006571">
    <property type="entry name" value="TLDc_dom"/>
</dbReference>
<comment type="similarity">
    <text evidence="1">Belongs to the IFI44 family.</text>
</comment>
<accession>A0A3B3RP30</accession>
<dbReference type="CDD" id="cd00882">
    <property type="entry name" value="Ras_like_GTPase"/>
    <property type="match status" value="1"/>
</dbReference>
<evidence type="ECO:0000313" key="4">
    <source>
        <dbReference type="Proteomes" id="UP000261540"/>
    </source>
</evidence>
<dbReference type="Ensembl" id="ENSPKIT00000000621.1">
    <property type="protein sequence ID" value="ENSPKIP00000020011.1"/>
    <property type="gene ID" value="ENSPKIG00000004948.1"/>
</dbReference>
<evidence type="ECO:0000256" key="1">
    <source>
        <dbReference type="ARBA" id="ARBA00009243"/>
    </source>
</evidence>
<dbReference type="Ensembl" id="ENSPKIT00000000665.1">
    <property type="protein sequence ID" value="ENSPKIP00000020055.1"/>
    <property type="gene ID" value="ENSPKIG00000004948.1"/>
</dbReference>
<feature type="domain" description="TLDc" evidence="2">
    <location>
        <begin position="21"/>
        <end position="123"/>
    </location>
</feature>
<dbReference type="STRING" id="1676925.ENSPKIP00000020011"/>
<dbReference type="GeneTree" id="ENSGT00940000163581"/>
<dbReference type="GO" id="GO:0006955">
    <property type="term" value="P:immune response"/>
    <property type="evidence" value="ECO:0007669"/>
    <property type="project" value="TreeGrafter"/>
</dbReference>
<protein>
    <recommendedName>
        <fullName evidence="2">TLDc domain-containing protein</fullName>
    </recommendedName>
</protein>
<dbReference type="PANTHER" id="PTHR14241">
    <property type="entry name" value="INTERFERON-INDUCED PROTEIN 44"/>
    <property type="match status" value="1"/>
</dbReference>
<dbReference type="RefSeq" id="XP_072558773.1">
    <property type="nucleotide sequence ID" value="XM_072702672.1"/>
</dbReference>
<proteinExistence type="inferred from homology"/>
<dbReference type="Gene3D" id="3.40.50.300">
    <property type="entry name" value="P-loop containing nucleotide triphosphate hydrolases"/>
    <property type="match status" value="1"/>
</dbReference>
<dbReference type="Proteomes" id="UP000261540">
    <property type="component" value="Unplaced"/>
</dbReference>
<keyword evidence="4" id="KW-1185">Reference proteome</keyword>
<evidence type="ECO:0000259" key="2">
    <source>
        <dbReference type="Pfam" id="PF07534"/>
    </source>
</evidence>
<dbReference type="Pfam" id="PF07534">
    <property type="entry name" value="TLD"/>
    <property type="match status" value="1"/>
</dbReference>
<evidence type="ECO:0000313" key="3">
    <source>
        <dbReference type="Ensembl" id="ENSPKIP00000020038.1"/>
    </source>
</evidence>
<name>A0A3B3RP30_9TELE</name>
<dbReference type="AlphaFoldDB" id="A0A3B3RP30"/>
<dbReference type="Ensembl" id="ENSPKIT00000000637.1">
    <property type="protein sequence ID" value="ENSPKIP00000020027.1"/>
    <property type="gene ID" value="ENSPKIG00000004948.1"/>
</dbReference>
<organism evidence="3 4">
    <name type="scientific">Paramormyrops kingsleyae</name>
    <dbReference type="NCBI Taxonomy" id="1676925"/>
    <lineage>
        <taxon>Eukaryota</taxon>
        <taxon>Metazoa</taxon>
        <taxon>Chordata</taxon>
        <taxon>Craniata</taxon>
        <taxon>Vertebrata</taxon>
        <taxon>Euteleostomi</taxon>
        <taxon>Actinopterygii</taxon>
        <taxon>Neopterygii</taxon>
        <taxon>Teleostei</taxon>
        <taxon>Osteoglossocephala</taxon>
        <taxon>Osteoglossomorpha</taxon>
        <taxon>Osteoglossiformes</taxon>
        <taxon>Mormyridae</taxon>
        <taxon>Paramormyrops</taxon>
    </lineage>
</organism>
<reference evidence="3" key="1">
    <citation type="submission" date="2025-05" db="UniProtKB">
        <authorList>
            <consortium name="Ensembl"/>
        </authorList>
    </citation>
    <scope>IDENTIFICATION</scope>
</reference>
<dbReference type="PANTHER" id="PTHR14241:SF28">
    <property type="entry name" value="INTERFERON-INDUCED PROTEIN 44-LIKE"/>
    <property type="match status" value="1"/>
</dbReference>